<dbReference type="InterPro" id="IPR000515">
    <property type="entry name" value="MetI-like"/>
</dbReference>
<evidence type="ECO:0000256" key="5">
    <source>
        <dbReference type="ARBA" id="ARBA00022989"/>
    </source>
</evidence>
<keyword evidence="4 7" id="KW-0812">Transmembrane</keyword>
<keyword evidence="9" id="KW-0762">Sugar transport</keyword>
<feature type="domain" description="ABC transmembrane type-1" evidence="8">
    <location>
        <begin position="93"/>
        <end position="283"/>
    </location>
</feature>
<dbReference type="PANTHER" id="PTHR43744:SF12">
    <property type="entry name" value="ABC TRANSPORTER PERMEASE PROTEIN MG189-RELATED"/>
    <property type="match status" value="1"/>
</dbReference>
<evidence type="ECO:0000313" key="10">
    <source>
        <dbReference type="Proteomes" id="UP000579153"/>
    </source>
</evidence>
<feature type="transmembrane region" description="Helical" evidence="7">
    <location>
        <begin position="92"/>
        <end position="118"/>
    </location>
</feature>
<keyword evidence="6 7" id="KW-0472">Membrane</keyword>
<proteinExistence type="inferred from homology"/>
<dbReference type="PROSITE" id="PS50928">
    <property type="entry name" value="ABC_TM1"/>
    <property type="match status" value="1"/>
</dbReference>
<dbReference type="GO" id="GO:0005886">
    <property type="term" value="C:plasma membrane"/>
    <property type="evidence" value="ECO:0007669"/>
    <property type="project" value="UniProtKB-SubCell"/>
</dbReference>
<gene>
    <name evidence="9" type="ORF">HD596_009545</name>
</gene>
<evidence type="ECO:0000256" key="2">
    <source>
        <dbReference type="ARBA" id="ARBA00022448"/>
    </source>
</evidence>
<comment type="subcellular location">
    <subcellularLocation>
        <location evidence="1 7">Cell membrane</location>
        <topology evidence="1 7">Multi-pass membrane protein</topology>
    </subcellularLocation>
</comment>
<feature type="transmembrane region" description="Helical" evidence="7">
    <location>
        <begin position="130"/>
        <end position="150"/>
    </location>
</feature>
<feature type="transmembrane region" description="Helical" evidence="7">
    <location>
        <begin position="162"/>
        <end position="183"/>
    </location>
</feature>
<dbReference type="EMBL" id="JACHMB010000001">
    <property type="protein sequence ID" value="MBB5782789.1"/>
    <property type="molecule type" value="Genomic_DNA"/>
</dbReference>
<organism evidence="9 10">
    <name type="scientific">Nonomuraea jabiensis</name>
    <dbReference type="NCBI Taxonomy" id="882448"/>
    <lineage>
        <taxon>Bacteria</taxon>
        <taxon>Bacillati</taxon>
        <taxon>Actinomycetota</taxon>
        <taxon>Actinomycetes</taxon>
        <taxon>Streptosporangiales</taxon>
        <taxon>Streptosporangiaceae</taxon>
        <taxon>Nonomuraea</taxon>
    </lineage>
</organism>
<feature type="transmembrane region" description="Helical" evidence="7">
    <location>
        <begin position="32"/>
        <end position="53"/>
    </location>
</feature>
<dbReference type="RefSeq" id="WP_185075822.1">
    <property type="nucleotide sequence ID" value="NZ_JACHMB010000001.1"/>
</dbReference>
<dbReference type="AlphaFoldDB" id="A0A7W9LGB6"/>
<keyword evidence="5 7" id="KW-1133">Transmembrane helix</keyword>
<dbReference type="GO" id="GO:0055085">
    <property type="term" value="P:transmembrane transport"/>
    <property type="evidence" value="ECO:0007669"/>
    <property type="project" value="InterPro"/>
</dbReference>
<protein>
    <submittedName>
        <fullName evidence="9">Multiple sugar transport system permease protein</fullName>
    </submittedName>
</protein>
<comment type="similarity">
    <text evidence="7">Belongs to the binding-protein-dependent transport system permease family.</text>
</comment>
<evidence type="ECO:0000259" key="8">
    <source>
        <dbReference type="PROSITE" id="PS50928"/>
    </source>
</evidence>
<accession>A0A7W9LGB6</accession>
<keyword evidence="3" id="KW-1003">Cell membrane</keyword>
<dbReference type="SUPFAM" id="SSF161098">
    <property type="entry name" value="MetI-like"/>
    <property type="match status" value="1"/>
</dbReference>
<name>A0A7W9LGB6_9ACTN</name>
<evidence type="ECO:0000256" key="4">
    <source>
        <dbReference type="ARBA" id="ARBA00022692"/>
    </source>
</evidence>
<evidence type="ECO:0000256" key="3">
    <source>
        <dbReference type="ARBA" id="ARBA00022475"/>
    </source>
</evidence>
<dbReference type="Gene3D" id="1.10.3720.10">
    <property type="entry name" value="MetI-like"/>
    <property type="match status" value="1"/>
</dbReference>
<evidence type="ECO:0000256" key="1">
    <source>
        <dbReference type="ARBA" id="ARBA00004651"/>
    </source>
</evidence>
<reference evidence="9 10" key="1">
    <citation type="submission" date="2020-08" db="EMBL/GenBank/DDBJ databases">
        <title>Sequencing the genomes of 1000 actinobacteria strains.</title>
        <authorList>
            <person name="Klenk H.-P."/>
        </authorList>
    </citation>
    <scope>NUCLEOTIDE SEQUENCE [LARGE SCALE GENOMIC DNA]</scope>
    <source>
        <strain evidence="9 10">DSM 45507</strain>
    </source>
</reference>
<keyword evidence="2 7" id="KW-0813">Transport</keyword>
<evidence type="ECO:0000256" key="7">
    <source>
        <dbReference type="RuleBase" id="RU363032"/>
    </source>
</evidence>
<comment type="caution">
    <text evidence="9">The sequence shown here is derived from an EMBL/GenBank/DDBJ whole genome shotgun (WGS) entry which is preliminary data.</text>
</comment>
<dbReference type="Pfam" id="PF00528">
    <property type="entry name" value="BPD_transp_1"/>
    <property type="match status" value="1"/>
</dbReference>
<dbReference type="PANTHER" id="PTHR43744">
    <property type="entry name" value="ABC TRANSPORTER PERMEASE PROTEIN MG189-RELATED-RELATED"/>
    <property type="match status" value="1"/>
</dbReference>
<keyword evidence="10" id="KW-1185">Reference proteome</keyword>
<dbReference type="InterPro" id="IPR035906">
    <property type="entry name" value="MetI-like_sf"/>
</dbReference>
<evidence type="ECO:0000313" key="9">
    <source>
        <dbReference type="EMBL" id="MBB5782789.1"/>
    </source>
</evidence>
<dbReference type="CDD" id="cd06261">
    <property type="entry name" value="TM_PBP2"/>
    <property type="match status" value="1"/>
</dbReference>
<dbReference type="Proteomes" id="UP000579153">
    <property type="component" value="Unassembled WGS sequence"/>
</dbReference>
<feature type="transmembrane region" description="Helical" evidence="7">
    <location>
        <begin position="204"/>
        <end position="229"/>
    </location>
</feature>
<sequence>MAIKVLPAQARPVEKRPVAPAQAERIRRVQRLTAYALLVLASAASLLPLLWMLTTALKPAGAVLEFPPRFLPDVFTWSNFPDAWTALPFNTFLVNSVVVTTLSIVGNLISCILPAYAFARLRSRMRGMAFALMLGTMMIPAQVVIVPRFLLFSKLDLVDTFWPLFLPNFFGTALYIFLLRQFFTTIPQELVEAARIDGAGELRILWRIMIPLSKPAIATVTLLSFVGAWGEYIDPLIYLRSTENYTIPLGISLFRGQYADDYNLMMAVSILALVPVIVVFLAAQKYFIRGIMLTGMAGR</sequence>
<feature type="transmembrane region" description="Helical" evidence="7">
    <location>
        <begin position="262"/>
        <end position="283"/>
    </location>
</feature>
<evidence type="ECO:0000256" key="6">
    <source>
        <dbReference type="ARBA" id="ARBA00023136"/>
    </source>
</evidence>